<dbReference type="EMBL" id="HBIQ01013445">
    <property type="protein sequence ID" value="CAE0526975.1"/>
    <property type="molecule type" value="Transcribed_RNA"/>
</dbReference>
<dbReference type="PROSITE" id="PS50053">
    <property type="entry name" value="UBIQUITIN_2"/>
    <property type="match status" value="1"/>
</dbReference>
<evidence type="ECO:0000313" key="3">
    <source>
        <dbReference type="EMBL" id="CAE0526975.1"/>
    </source>
</evidence>
<evidence type="ECO:0000256" key="1">
    <source>
        <dbReference type="SAM" id="Phobius"/>
    </source>
</evidence>
<dbReference type="InterPro" id="IPR029071">
    <property type="entry name" value="Ubiquitin-like_domsf"/>
</dbReference>
<name>A0A7S3RK41_9SPIT</name>
<evidence type="ECO:0000259" key="2">
    <source>
        <dbReference type="PROSITE" id="PS50053"/>
    </source>
</evidence>
<feature type="domain" description="Ubiquitin-like" evidence="2">
    <location>
        <begin position="4"/>
        <end position="85"/>
    </location>
</feature>
<dbReference type="SUPFAM" id="SSF54236">
    <property type="entry name" value="Ubiquitin-like"/>
    <property type="match status" value="1"/>
</dbReference>
<keyword evidence="1" id="KW-1133">Transmembrane helix</keyword>
<accession>A0A7S3RK41</accession>
<feature type="transmembrane region" description="Helical" evidence="1">
    <location>
        <begin position="162"/>
        <end position="180"/>
    </location>
</feature>
<dbReference type="InterPro" id="IPR000626">
    <property type="entry name" value="Ubiquitin-like_dom"/>
</dbReference>
<dbReference type="AlphaFoldDB" id="A0A7S3RK41"/>
<organism evidence="3">
    <name type="scientific">Strombidinopsis acuminata</name>
    <dbReference type="NCBI Taxonomy" id="141414"/>
    <lineage>
        <taxon>Eukaryota</taxon>
        <taxon>Sar</taxon>
        <taxon>Alveolata</taxon>
        <taxon>Ciliophora</taxon>
        <taxon>Intramacronucleata</taxon>
        <taxon>Spirotrichea</taxon>
        <taxon>Choreotrichia</taxon>
        <taxon>Choreotrichida</taxon>
        <taxon>Strombidinopsidae</taxon>
        <taxon>Strombidinopsis</taxon>
    </lineage>
</organism>
<proteinExistence type="predicted"/>
<keyword evidence="1" id="KW-0812">Transmembrane</keyword>
<reference evidence="3" key="1">
    <citation type="submission" date="2021-01" db="EMBL/GenBank/DDBJ databases">
        <authorList>
            <person name="Corre E."/>
            <person name="Pelletier E."/>
            <person name="Niang G."/>
            <person name="Scheremetjew M."/>
            <person name="Finn R."/>
            <person name="Kale V."/>
            <person name="Holt S."/>
            <person name="Cochrane G."/>
            <person name="Meng A."/>
            <person name="Brown T."/>
            <person name="Cohen L."/>
        </authorList>
    </citation>
    <scope>NUCLEOTIDE SEQUENCE</scope>
    <source>
        <strain evidence="3">SPMC142</strain>
    </source>
</reference>
<feature type="transmembrane region" description="Helical" evidence="1">
    <location>
        <begin position="130"/>
        <end position="150"/>
    </location>
</feature>
<gene>
    <name evidence="3" type="ORF">SACU0126_LOCUS4254</name>
</gene>
<protein>
    <recommendedName>
        <fullName evidence="2">Ubiquitin-like domain-containing protein</fullName>
    </recommendedName>
</protein>
<keyword evidence="1" id="KW-0472">Membrane</keyword>
<sequence length="245" mass="25670">MDSLTLHFNIFDASSASSRRSHHVDDPRATTVGALKRQLFLDALEEQRSVRFIASGKILSDADALHSCGLAREAHIQVSISDTAASRAEVAPHAEGGPMCNRTETLADRGDASSGSSQYTIMSEESAIGAARLLGAIVLAGAGVLFELAWRKRWYLSLHASQLICIFAAVWVYLLIFHALPALCKVLCQGIRGQLTSTAAAPAPAQPRPVVTGCPVESLAADFVSSASSSAPAPASAASIATPSM</sequence>